<dbReference type="InterPro" id="IPR036188">
    <property type="entry name" value="FAD/NAD-bd_sf"/>
</dbReference>
<keyword evidence="7" id="KW-1185">Reference proteome</keyword>
<sequence>MLFRNTFILSLVASVLGAPLEPREDEIYDAVIVGGGPSGLAALSALARVRRKVLLLDSGDYRNAATRVMHDVLGFDGVTPAYYRWAAREQIAFYNTISMRNGTVSKIEQKGTPERSLFAVTANFLPDDGVRTVLTRKVVLGTGMRDIVPTTPGVPEAWGKGIYWCPWCDGHEHADQPLGLLGPINKIAPLVREILTLNKDIVAFTNGTNTDATRAAAEDEFPQWQRYLRIHNVTVNDNPISSLVRLREGTIGNSDPSNPSVIDDDLFRVEFSGGAKPVERAAFLVSWPVVQASSLGQDTGVWIWGTKLAVNQTDGHMTNIPGLYAVGDANSDNSTNVPHALYSGKSAGVYLHMAIQKEDAVAEIAKADAEGNGKRKRDLEKREFLEPRDIWDIVNGNPGEPLYAGLFQP</sequence>
<dbReference type="GO" id="GO:0016491">
    <property type="term" value="F:oxidoreductase activity"/>
    <property type="evidence" value="ECO:0007669"/>
    <property type="project" value="UniProtKB-KW"/>
</dbReference>
<dbReference type="Proteomes" id="UP000770015">
    <property type="component" value="Unassembled WGS sequence"/>
</dbReference>
<evidence type="ECO:0000313" key="6">
    <source>
        <dbReference type="EMBL" id="KAH6693920.1"/>
    </source>
</evidence>
<feature type="signal peptide" evidence="4">
    <location>
        <begin position="1"/>
        <end position="17"/>
    </location>
</feature>
<dbReference type="OrthoDB" id="4570620at2759"/>
<evidence type="ECO:0000256" key="3">
    <source>
        <dbReference type="ARBA" id="ARBA00023002"/>
    </source>
</evidence>
<keyword evidence="2" id="KW-0285">Flavoprotein</keyword>
<feature type="chain" id="PRO_5040304918" evidence="4">
    <location>
        <begin position="18"/>
        <end position="409"/>
    </location>
</feature>
<dbReference type="PRINTS" id="PR00469">
    <property type="entry name" value="PNDRDTASEII"/>
</dbReference>
<dbReference type="EMBL" id="JAGSXJ010000003">
    <property type="protein sequence ID" value="KAH6693920.1"/>
    <property type="molecule type" value="Genomic_DNA"/>
</dbReference>
<dbReference type="SUPFAM" id="SSF51905">
    <property type="entry name" value="FAD/NAD(P)-binding domain"/>
    <property type="match status" value="1"/>
</dbReference>
<evidence type="ECO:0000256" key="2">
    <source>
        <dbReference type="ARBA" id="ARBA00022630"/>
    </source>
</evidence>
<dbReference type="AlphaFoldDB" id="A0A9P8VHT2"/>
<dbReference type="PRINTS" id="PR00368">
    <property type="entry name" value="FADPNR"/>
</dbReference>
<organism evidence="6 7">
    <name type="scientific">Plectosphaerella plurivora</name>
    <dbReference type="NCBI Taxonomy" id="936078"/>
    <lineage>
        <taxon>Eukaryota</taxon>
        <taxon>Fungi</taxon>
        <taxon>Dikarya</taxon>
        <taxon>Ascomycota</taxon>
        <taxon>Pezizomycotina</taxon>
        <taxon>Sordariomycetes</taxon>
        <taxon>Hypocreomycetidae</taxon>
        <taxon>Glomerellales</taxon>
        <taxon>Plectosphaerellaceae</taxon>
        <taxon>Plectosphaerella</taxon>
    </lineage>
</organism>
<feature type="domain" description="FAD/NAD(P)-binding" evidence="5">
    <location>
        <begin position="28"/>
        <end position="176"/>
    </location>
</feature>
<evidence type="ECO:0000259" key="5">
    <source>
        <dbReference type="Pfam" id="PF07992"/>
    </source>
</evidence>
<dbReference type="InterPro" id="IPR050097">
    <property type="entry name" value="Ferredoxin-NADP_redctase_2"/>
</dbReference>
<gene>
    <name evidence="6" type="ORF">F5X68DRAFT_47716</name>
</gene>
<comment type="similarity">
    <text evidence="1">Belongs to the class-II pyridine nucleotide-disulfide oxidoreductase family.</text>
</comment>
<dbReference type="PANTHER" id="PTHR48105">
    <property type="entry name" value="THIOREDOXIN REDUCTASE 1-RELATED-RELATED"/>
    <property type="match status" value="1"/>
</dbReference>
<protein>
    <submittedName>
        <fullName evidence="6">Sulphydryl oxidase</fullName>
    </submittedName>
</protein>
<dbReference type="Gene3D" id="3.50.50.60">
    <property type="entry name" value="FAD/NAD(P)-binding domain"/>
    <property type="match status" value="3"/>
</dbReference>
<dbReference type="InterPro" id="IPR023753">
    <property type="entry name" value="FAD/NAD-binding_dom"/>
</dbReference>
<evidence type="ECO:0000313" key="7">
    <source>
        <dbReference type="Proteomes" id="UP000770015"/>
    </source>
</evidence>
<evidence type="ECO:0000256" key="1">
    <source>
        <dbReference type="ARBA" id="ARBA00009333"/>
    </source>
</evidence>
<evidence type="ECO:0000256" key="4">
    <source>
        <dbReference type="SAM" id="SignalP"/>
    </source>
</evidence>
<proteinExistence type="inferred from homology"/>
<keyword evidence="4" id="KW-0732">Signal</keyword>
<dbReference type="Pfam" id="PF07992">
    <property type="entry name" value="Pyr_redox_2"/>
    <property type="match status" value="1"/>
</dbReference>
<dbReference type="GO" id="GO:0097237">
    <property type="term" value="P:cellular response to toxic substance"/>
    <property type="evidence" value="ECO:0007669"/>
    <property type="project" value="UniProtKB-ARBA"/>
</dbReference>
<accession>A0A9P8VHT2</accession>
<reference evidence="6" key="1">
    <citation type="journal article" date="2021" name="Nat. Commun.">
        <title>Genetic determinants of endophytism in the Arabidopsis root mycobiome.</title>
        <authorList>
            <person name="Mesny F."/>
            <person name="Miyauchi S."/>
            <person name="Thiergart T."/>
            <person name="Pickel B."/>
            <person name="Atanasova L."/>
            <person name="Karlsson M."/>
            <person name="Huettel B."/>
            <person name="Barry K.W."/>
            <person name="Haridas S."/>
            <person name="Chen C."/>
            <person name="Bauer D."/>
            <person name="Andreopoulos W."/>
            <person name="Pangilinan J."/>
            <person name="LaButti K."/>
            <person name="Riley R."/>
            <person name="Lipzen A."/>
            <person name="Clum A."/>
            <person name="Drula E."/>
            <person name="Henrissat B."/>
            <person name="Kohler A."/>
            <person name="Grigoriev I.V."/>
            <person name="Martin F.M."/>
            <person name="Hacquard S."/>
        </authorList>
    </citation>
    <scope>NUCLEOTIDE SEQUENCE</scope>
    <source>
        <strain evidence="6">MPI-SDFR-AT-0117</strain>
    </source>
</reference>
<keyword evidence="3" id="KW-0560">Oxidoreductase</keyword>
<comment type="caution">
    <text evidence="6">The sequence shown here is derived from an EMBL/GenBank/DDBJ whole genome shotgun (WGS) entry which is preliminary data.</text>
</comment>
<name>A0A9P8VHT2_9PEZI</name>